<reference evidence="4 5" key="1">
    <citation type="submission" date="2024-05" db="EMBL/GenBank/DDBJ databases">
        <authorList>
            <person name="Wallberg A."/>
        </authorList>
    </citation>
    <scope>NUCLEOTIDE SEQUENCE [LARGE SCALE GENOMIC DNA]</scope>
</reference>
<feature type="domain" description="Ig-like" evidence="3">
    <location>
        <begin position="145"/>
        <end position="230"/>
    </location>
</feature>
<evidence type="ECO:0000313" key="4">
    <source>
        <dbReference type="EMBL" id="CAL4108678.1"/>
    </source>
</evidence>
<dbReference type="InterPro" id="IPR007110">
    <property type="entry name" value="Ig-like_dom"/>
</dbReference>
<dbReference type="PANTHER" id="PTHR10075:SF100">
    <property type="entry name" value="FASCICLIN-2"/>
    <property type="match status" value="1"/>
</dbReference>
<dbReference type="GO" id="GO:0098632">
    <property type="term" value="F:cell-cell adhesion mediator activity"/>
    <property type="evidence" value="ECO:0007669"/>
    <property type="project" value="TreeGrafter"/>
</dbReference>
<evidence type="ECO:0000256" key="1">
    <source>
        <dbReference type="ARBA" id="ARBA00023319"/>
    </source>
</evidence>
<name>A0AAV2R1P3_MEGNR</name>
<comment type="caution">
    <text evidence="4">The sequence shown here is derived from an EMBL/GenBank/DDBJ whole genome shotgun (WGS) entry which is preliminary data.</text>
</comment>
<dbReference type="EMBL" id="CAXKWB010013827">
    <property type="protein sequence ID" value="CAL4108678.1"/>
    <property type="molecule type" value="Genomic_DNA"/>
</dbReference>
<dbReference type="Pfam" id="PF07679">
    <property type="entry name" value="I-set"/>
    <property type="match status" value="2"/>
</dbReference>
<dbReference type="InterPro" id="IPR013098">
    <property type="entry name" value="Ig_I-set"/>
</dbReference>
<dbReference type="GO" id="GO:0007156">
    <property type="term" value="P:homophilic cell adhesion via plasma membrane adhesion molecules"/>
    <property type="evidence" value="ECO:0007669"/>
    <property type="project" value="TreeGrafter"/>
</dbReference>
<keyword evidence="5" id="KW-1185">Reference proteome</keyword>
<proteinExistence type="predicted"/>
<dbReference type="Proteomes" id="UP001497623">
    <property type="component" value="Unassembled WGS sequence"/>
</dbReference>
<dbReference type="GO" id="GO:0005886">
    <property type="term" value="C:plasma membrane"/>
    <property type="evidence" value="ECO:0007669"/>
    <property type="project" value="TreeGrafter"/>
</dbReference>
<dbReference type="AlphaFoldDB" id="A0AAV2R1P3"/>
<sequence length="279" mass="30553">MRGVVSGQAAAGSSRFFLSYAVALLLMVAALVITTVTSNPPTFLERPRDQVVINDRVASFTCRASGNPEPHIQWRKNGKRISGNSRYIVTDVPGGSILRIEPVKYQHDEANYECVAENPAGDIISAKAKLTVLTDDPNSLLVGFPYFRTEPKTKAVEIDHTALLVCDARGNPDQTITWYKDNQPVDIGNKRYTVLRSGSLQISTSTEEDDVKHECVTENSTGTAFSILVSLYVRVCCVPPRFSMAPDPVYGVMPGENLNISCVAVGLLMPYVQWKKSPA</sequence>
<dbReference type="GO" id="GO:0007411">
    <property type="term" value="P:axon guidance"/>
    <property type="evidence" value="ECO:0007669"/>
    <property type="project" value="TreeGrafter"/>
</dbReference>
<dbReference type="GO" id="GO:0030424">
    <property type="term" value="C:axon"/>
    <property type="evidence" value="ECO:0007669"/>
    <property type="project" value="TreeGrafter"/>
</dbReference>
<dbReference type="InterPro" id="IPR036179">
    <property type="entry name" value="Ig-like_dom_sf"/>
</dbReference>
<keyword evidence="1" id="KW-0393">Immunoglobulin domain</keyword>
<dbReference type="SMART" id="SM00409">
    <property type="entry name" value="IG"/>
    <property type="match status" value="2"/>
</dbReference>
<keyword evidence="2" id="KW-0812">Transmembrane</keyword>
<dbReference type="PROSITE" id="PS50835">
    <property type="entry name" value="IG_LIKE"/>
    <property type="match status" value="3"/>
</dbReference>
<dbReference type="SMART" id="SM00408">
    <property type="entry name" value="IGc2"/>
    <property type="match status" value="2"/>
</dbReference>
<organism evidence="4 5">
    <name type="scientific">Meganyctiphanes norvegica</name>
    <name type="common">Northern krill</name>
    <name type="synonym">Thysanopoda norvegica</name>
    <dbReference type="NCBI Taxonomy" id="48144"/>
    <lineage>
        <taxon>Eukaryota</taxon>
        <taxon>Metazoa</taxon>
        <taxon>Ecdysozoa</taxon>
        <taxon>Arthropoda</taxon>
        <taxon>Crustacea</taxon>
        <taxon>Multicrustacea</taxon>
        <taxon>Malacostraca</taxon>
        <taxon>Eumalacostraca</taxon>
        <taxon>Eucarida</taxon>
        <taxon>Euphausiacea</taxon>
        <taxon>Euphausiidae</taxon>
        <taxon>Meganyctiphanes</taxon>
    </lineage>
</organism>
<dbReference type="GO" id="GO:0070593">
    <property type="term" value="P:dendrite self-avoidance"/>
    <property type="evidence" value="ECO:0007669"/>
    <property type="project" value="TreeGrafter"/>
</dbReference>
<dbReference type="InterPro" id="IPR013783">
    <property type="entry name" value="Ig-like_fold"/>
</dbReference>
<feature type="transmembrane region" description="Helical" evidence="2">
    <location>
        <begin position="17"/>
        <end position="38"/>
    </location>
</feature>
<dbReference type="InterPro" id="IPR003599">
    <property type="entry name" value="Ig_sub"/>
</dbReference>
<gene>
    <name evidence="4" type="ORF">MNOR_LOCUS18953</name>
</gene>
<feature type="domain" description="Ig-like" evidence="3">
    <location>
        <begin position="240"/>
        <end position="279"/>
    </location>
</feature>
<dbReference type="SUPFAM" id="SSF48726">
    <property type="entry name" value="Immunoglobulin"/>
    <property type="match status" value="3"/>
</dbReference>
<evidence type="ECO:0000313" key="5">
    <source>
        <dbReference type="Proteomes" id="UP001497623"/>
    </source>
</evidence>
<keyword evidence="2" id="KW-1133">Transmembrane helix</keyword>
<protein>
    <recommendedName>
        <fullName evidence="3">Ig-like domain-containing protein</fullName>
    </recommendedName>
</protein>
<keyword evidence="2" id="KW-0472">Membrane</keyword>
<dbReference type="InterPro" id="IPR003598">
    <property type="entry name" value="Ig_sub2"/>
</dbReference>
<evidence type="ECO:0000256" key="2">
    <source>
        <dbReference type="SAM" id="Phobius"/>
    </source>
</evidence>
<dbReference type="Gene3D" id="2.60.40.10">
    <property type="entry name" value="Immunoglobulins"/>
    <property type="match status" value="2"/>
</dbReference>
<evidence type="ECO:0000259" key="3">
    <source>
        <dbReference type="PROSITE" id="PS50835"/>
    </source>
</evidence>
<dbReference type="FunFam" id="2.60.40.10:FF:000023">
    <property type="entry name" value="receptor-type tyrosine-protein phosphatase delta isoform X2"/>
    <property type="match status" value="1"/>
</dbReference>
<feature type="non-terminal residue" evidence="4">
    <location>
        <position position="279"/>
    </location>
</feature>
<feature type="domain" description="Ig-like" evidence="3">
    <location>
        <begin position="41"/>
        <end position="131"/>
    </location>
</feature>
<dbReference type="PANTHER" id="PTHR10075">
    <property type="entry name" value="BASIGIN RELATED"/>
    <property type="match status" value="1"/>
</dbReference>
<accession>A0AAV2R1P3</accession>